<protein>
    <submittedName>
        <fullName evidence="2">DUF624 domain-containing protein</fullName>
    </submittedName>
</protein>
<accession>A0A426DCS4</accession>
<feature type="transmembrane region" description="Helical" evidence="1">
    <location>
        <begin position="105"/>
        <end position="129"/>
    </location>
</feature>
<name>A0A426DCS4_9FIRM</name>
<proteinExistence type="predicted"/>
<dbReference type="Pfam" id="PF04854">
    <property type="entry name" value="DUF624"/>
    <property type="match status" value="1"/>
</dbReference>
<feature type="transmembrane region" description="Helical" evidence="1">
    <location>
        <begin position="70"/>
        <end position="90"/>
    </location>
</feature>
<organism evidence="2 3">
    <name type="scientific">Schaedlerella arabinosiphila</name>
    <dbReference type="NCBI Taxonomy" id="2044587"/>
    <lineage>
        <taxon>Bacteria</taxon>
        <taxon>Bacillati</taxon>
        <taxon>Bacillota</taxon>
        <taxon>Clostridia</taxon>
        <taxon>Lachnospirales</taxon>
        <taxon>Lachnospiraceae</taxon>
        <taxon>Schaedlerella</taxon>
    </lineage>
</organism>
<feature type="transmembrane region" description="Helical" evidence="1">
    <location>
        <begin position="25"/>
        <end position="49"/>
    </location>
</feature>
<dbReference type="AlphaFoldDB" id="A0A426DCS4"/>
<evidence type="ECO:0000256" key="1">
    <source>
        <dbReference type="SAM" id="Phobius"/>
    </source>
</evidence>
<keyword evidence="3" id="KW-1185">Reference proteome</keyword>
<sequence length="220" mass="24998">MGVFNENGLFNRGFGFLGQLIGLNLLWILCTLPVFTAGASTTAMSFCALKLHKYGDCNVCKDFFQSFKRNFRQSTVIWMGILTAAGLFYMERKAILTMPGSVSGIFSYLLAAVCIPFAMTALYVFPTLAAFENTMKKTVACAFYFSMKNAAYTLAVASITFFPMFFTLADAQLFPVYLFFWLMCGFSLTVYADTWFLWKLFKTCYQEEDKESSDTDLYYF</sequence>
<dbReference type="EMBL" id="RHJS01000002">
    <property type="protein sequence ID" value="RRK30518.1"/>
    <property type="molecule type" value="Genomic_DNA"/>
</dbReference>
<dbReference type="Proteomes" id="UP000274920">
    <property type="component" value="Unassembled WGS sequence"/>
</dbReference>
<evidence type="ECO:0000313" key="3">
    <source>
        <dbReference type="Proteomes" id="UP000274920"/>
    </source>
</evidence>
<gene>
    <name evidence="2" type="ORF">EBB54_03325</name>
</gene>
<feature type="transmembrane region" description="Helical" evidence="1">
    <location>
        <begin position="150"/>
        <end position="168"/>
    </location>
</feature>
<evidence type="ECO:0000313" key="2">
    <source>
        <dbReference type="EMBL" id="RRK30518.1"/>
    </source>
</evidence>
<keyword evidence="1" id="KW-0812">Transmembrane</keyword>
<dbReference type="RefSeq" id="WP_125126334.1">
    <property type="nucleotide sequence ID" value="NZ_RHJS01000002.1"/>
</dbReference>
<comment type="caution">
    <text evidence="2">The sequence shown here is derived from an EMBL/GenBank/DDBJ whole genome shotgun (WGS) entry which is preliminary data.</text>
</comment>
<keyword evidence="1" id="KW-0472">Membrane</keyword>
<dbReference type="InterPro" id="IPR006938">
    <property type="entry name" value="DUF624"/>
</dbReference>
<feature type="transmembrane region" description="Helical" evidence="1">
    <location>
        <begin position="174"/>
        <end position="192"/>
    </location>
</feature>
<keyword evidence="1" id="KW-1133">Transmembrane helix</keyword>
<reference evidence="2" key="1">
    <citation type="submission" date="2018-10" db="EMBL/GenBank/DDBJ databases">
        <title>Schaedlerella arabinophila gen. nov. sp. nov., isolated from the mouse intestinal tract and comparative analysis with the genome of the closely related altered Schaedler flora strain ASF502.</title>
        <authorList>
            <person name="Miyake S."/>
            <person name="Soh M."/>
            <person name="Seedorf H."/>
        </authorList>
    </citation>
    <scope>NUCLEOTIDE SEQUENCE [LARGE SCALE GENOMIC DNA]</scope>
    <source>
        <strain evidence="2">DSM 106076</strain>
    </source>
</reference>